<sequence>MSLFAIADLHLSLGVDKPMDVFPGWTNYVERLAENWKREVRPEDTVVIAGDISWGLDISESLADFAFLDSLPGTKLLLKGNHDLWFSTKTKVEKFFAENGFSTLKILFNNAYEYGDYAICGTRGWMNDQADKKVLLRECGRLRLSLEAGKKLGKPPVVFLHYPPIYGGGECCEILEVLHEYNVKQVYYGHIHGYSSGYAINGERVGIDFRLISCDYIQFNPMKIG</sequence>
<dbReference type="GO" id="GO:0016787">
    <property type="term" value="F:hydrolase activity"/>
    <property type="evidence" value="ECO:0007669"/>
    <property type="project" value="InterPro"/>
</dbReference>
<dbReference type="PANTHER" id="PTHR31302">
    <property type="entry name" value="TRANSMEMBRANE PROTEIN WITH METALLOPHOSPHOESTERASE DOMAIN-RELATED"/>
    <property type="match status" value="1"/>
</dbReference>
<dbReference type="EMBL" id="DVJP01000059">
    <property type="protein sequence ID" value="HIS76951.1"/>
    <property type="molecule type" value="Genomic_DNA"/>
</dbReference>
<dbReference type="AlphaFoldDB" id="A0A9D1FN77"/>
<dbReference type="Proteomes" id="UP000824002">
    <property type="component" value="Unassembled WGS sequence"/>
</dbReference>
<dbReference type="InterPro" id="IPR014578">
    <property type="entry name" value="Pesterase_CT488"/>
</dbReference>
<dbReference type="Pfam" id="PF00149">
    <property type="entry name" value="Metallophos"/>
    <property type="match status" value="1"/>
</dbReference>
<comment type="caution">
    <text evidence="2">The sequence shown here is derived from an EMBL/GenBank/DDBJ whole genome shotgun (WGS) entry which is preliminary data.</text>
</comment>
<reference evidence="2" key="2">
    <citation type="journal article" date="2021" name="PeerJ">
        <title>Extensive microbial diversity within the chicken gut microbiome revealed by metagenomics and culture.</title>
        <authorList>
            <person name="Gilroy R."/>
            <person name="Ravi A."/>
            <person name="Getino M."/>
            <person name="Pursley I."/>
            <person name="Horton D.L."/>
            <person name="Alikhan N.F."/>
            <person name="Baker D."/>
            <person name="Gharbi K."/>
            <person name="Hall N."/>
            <person name="Watson M."/>
            <person name="Adriaenssens E.M."/>
            <person name="Foster-Nyarko E."/>
            <person name="Jarju S."/>
            <person name="Secka A."/>
            <person name="Antonio M."/>
            <person name="Oren A."/>
            <person name="Chaudhuri R.R."/>
            <person name="La Ragione R."/>
            <person name="Hildebrand F."/>
            <person name="Pallen M.J."/>
        </authorList>
    </citation>
    <scope>NUCLEOTIDE SEQUENCE</scope>
    <source>
        <strain evidence="2">CHK199-13235</strain>
    </source>
</reference>
<evidence type="ECO:0000259" key="1">
    <source>
        <dbReference type="Pfam" id="PF00149"/>
    </source>
</evidence>
<reference evidence="2" key="1">
    <citation type="submission" date="2020-10" db="EMBL/GenBank/DDBJ databases">
        <authorList>
            <person name="Gilroy R."/>
        </authorList>
    </citation>
    <scope>NUCLEOTIDE SEQUENCE</scope>
    <source>
        <strain evidence="2">CHK199-13235</strain>
    </source>
</reference>
<accession>A0A9D1FN77</accession>
<evidence type="ECO:0000313" key="2">
    <source>
        <dbReference type="EMBL" id="HIS76951.1"/>
    </source>
</evidence>
<protein>
    <submittedName>
        <fullName evidence="2">Metallophosphoesterase</fullName>
    </submittedName>
</protein>
<evidence type="ECO:0000313" key="3">
    <source>
        <dbReference type="Proteomes" id="UP000824002"/>
    </source>
</evidence>
<dbReference type="InterPro" id="IPR051158">
    <property type="entry name" value="Metallophosphoesterase_sf"/>
</dbReference>
<proteinExistence type="predicted"/>
<gene>
    <name evidence="2" type="ORF">IAB51_09110</name>
</gene>
<dbReference type="InterPro" id="IPR004843">
    <property type="entry name" value="Calcineurin-like_PHP"/>
</dbReference>
<dbReference type="InterPro" id="IPR029052">
    <property type="entry name" value="Metallo-depent_PP-like"/>
</dbReference>
<dbReference type="SUPFAM" id="SSF56300">
    <property type="entry name" value="Metallo-dependent phosphatases"/>
    <property type="match status" value="1"/>
</dbReference>
<organism evidence="2 3">
    <name type="scientific">Candidatus Merdivicinus excrementipullorum</name>
    <dbReference type="NCBI Taxonomy" id="2840867"/>
    <lineage>
        <taxon>Bacteria</taxon>
        <taxon>Bacillati</taxon>
        <taxon>Bacillota</taxon>
        <taxon>Clostridia</taxon>
        <taxon>Eubacteriales</taxon>
        <taxon>Oscillospiraceae</taxon>
        <taxon>Oscillospiraceae incertae sedis</taxon>
        <taxon>Candidatus Merdivicinus</taxon>
    </lineage>
</organism>
<name>A0A9D1FN77_9FIRM</name>
<dbReference type="PANTHER" id="PTHR31302:SF22">
    <property type="entry name" value="PHOSPHOESTERASE"/>
    <property type="match status" value="1"/>
</dbReference>
<feature type="domain" description="Calcineurin-like phosphoesterase" evidence="1">
    <location>
        <begin position="2"/>
        <end position="194"/>
    </location>
</feature>
<dbReference type="Gene3D" id="3.60.21.10">
    <property type="match status" value="1"/>
</dbReference>
<dbReference type="PIRSF" id="PIRSF033094">
    <property type="entry name" value="Pesterase_CT488"/>
    <property type="match status" value="1"/>
</dbReference>